<proteinExistence type="inferred from homology"/>
<name>A0ABQ1LGW6_9SPHI</name>
<dbReference type="InterPro" id="IPR011990">
    <property type="entry name" value="TPR-like_helical_dom_sf"/>
</dbReference>
<dbReference type="EMBL" id="BMIK01000003">
    <property type="protein sequence ID" value="GGC23700.1"/>
    <property type="molecule type" value="Genomic_DNA"/>
</dbReference>
<dbReference type="SUPFAM" id="SSF48452">
    <property type="entry name" value="TPR-like"/>
    <property type="match status" value="1"/>
</dbReference>
<protein>
    <submittedName>
        <fullName evidence="8">Membrane protein</fullName>
    </submittedName>
</protein>
<dbReference type="Pfam" id="PF07980">
    <property type="entry name" value="SusD_RagB"/>
    <property type="match status" value="1"/>
</dbReference>
<evidence type="ECO:0000256" key="1">
    <source>
        <dbReference type="ARBA" id="ARBA00004442"/>
    </source>
</evidence>
<dbReference type="Pfam" id="PF14322">
    <property type="entry name" value="SusD-like_3"/>
    <property type="match status" value="1"/>
</dbReference>
<comment type="subcellular location">
    <subcellularLocation>
        <location evidence="1">Cell outer membrane</location>
    </subcellularLocation>
</comment>
<reference evidence="9" key="1">
    <citation type="journal article" date="2019" name="Int. J. Syst. Evol. Microbiol.">
        <title>The Global Catalogue of Microorganisms (GCM) 10K type strain sequencing project: providing services to taxonomists for standard genome sequencing and annotation.</title>
        <authorList>
            <consortium name="The Broad Institute Genomics Platform"/>
            <consortium name="The Broad Institute Genome Sequencing Center for Infectious Disease"/>
            <person name="Wu L."/>
            <person name="Ma J."/>
        </authorList>
    </citation>
    <scope>NUCLEOTIDE SEQUENCE [LARGE SCALE GENOMIC DNA]</scope>
    <source>
        <strain evidence="9">CGMCC 1.15342</strain>
    </source>
</reference>
<feature type="domain" description="SusD-like N-terminal" evidence="7">
    <location>
        <begin position="21"/>
        <end position="222"/>
    </location>
</feature>
<evidence type="ECO:0000256" key="2">
    <source>
        <dbReference type="ARBA" id="ARBA00006275"/>
    </source>
</evidence>
<evidence type="ECO:0000259" key="6">
    <source>
        <dbReference type="Pfam" id="PF07980"/>
    </source>
</evidence>
<evidence type="ECO:0000259" key="7">
    <source>
        <dbReference type="Pfam" id="PF14322"/>
    </source>
</evidence>
<accession>A0ABQ1LGW6</accession>
<keyword evidence="3" id="KW-0732">Signal</keyword>
<keyword evidence="9" id="KW-1185">Reference proteome</keyword>
<evidence type="ECO:0000313" key="8">
    <source>
        <dbReference type="EMBL" id="GGC23700.1"/>
    </source>
</evidence>
<keyword evidence="5" id="KW-0998">Cell outer membrane</keyword>
<feature type="domain" description="RagB/SusD" evidence="6">
    <location>
        <begin position="313"/>
        <end position="615"/>
    </location>
</feature>
<dbReference type="PROSITE" id="PS51257">
    <property type="entry name" value="PROKAR_LIPOPROTEIN"/>
    <property type="match status" value="1"/>
</dbReference>
<evidence type="ECO:0000256" key="4">
    <source>
        <dbReference type="ARBA" id="ARBA00023136"/>
    </source>
</evidence>
<comment type="caution">
    <text evidence="8">The sequence shown here is derived from an EMBL/GenBank/DDBJ whole genome shotgun (WGS) entry which is preliminary data.</text>
</comment>
<gene>
    <name evidence="8" type="ORF">GCM10011386_14590</name>
</gene>
<comment type="similarity">
    <text evidence="2">Belongs to the SusD family.</text>
</comment>
<sequence length="615" mass="70916">MKRIFIYLVFFGLLALSGCEKYLERQPDDALTAADIFLKEESTREYLMNVYSYMPRENEHNGDFHPWEGSSDEATIAYIGRPFAAINQDLWSPSSNNYSNRFYDQYYKGIREATYFMQHVFESPLSETEAAIWYSEARFLRAFYYYNLMRLYGPVFLLGDELVDFNDPNLGDRERNTWDECVNFVVAELDASAEQLPASWGAEWWGRATKGAAMATKARLLLYAARPLFNGADIYKGVIGRNGPLFPTGYDAGKWQLAAAANKAVIDLGRYSLMGEREMDNADYDPYAALHDLYNTRTGENTEYIFTMEGSAYGFRRNSSPQVVQGYGGVGLTQKLVDAFAMDNGRYPITGYTNSGAVPVIDPQSNYSETGFSMFRHPIFGVELNTFKMYQNREPRFYRNIFWSGLPWIDGNGARKIDDIQFYRNGNSGPGTSHNYPPTGYTGQKFIDPTVSYRSDNWGILSWPVFRYAETLLNYVEALNEYDPQHADILFYLNKVRRRAGVPNIEEIYPDAVGNQQHMRELIRHERFIELCFENNRFFDTRTWMIAEEENNGPIYGMNIWGASNHLPTSDFWKRTVVQQEGGYTGIRIFTPKCYLFPFPEKDVTLMDFTQNLGW</sequence>
<dbReference type="InterPro" id="IPR012944">
    <property type="entry name" value="SusD_RagB_dom"/>
</dbReference>
<dbReference type="Proteomes" id="UP000597338">
    <property type="component" value="Unassembled WGS sequence"/>
</dbReference>
<evidence type="ECO:0000313" key="9">
    <source>
        <dbReference type="Proteomes" id="UP000597338"/>
    </source>
</evidence>
<keyword evidence="4" id="KW-0472">Membrane</keyword>
<evidence type="ECO:0000256" key="3">
    <source>
        <dbReference type="ARBA" id="ARBA00022729"/>
    </source>
</evidence>
<organism evidence="8 9">
    <name type="scientific">Parapedobacter defluvii</name>
    <dbReference type="NCBI Taxonomy" id="2045106"/>
    <lineage>
        <taxon>Bacteria</taxon>
        <taxon>Pseudomonadati</taxon>
        <taxon>Bacteroidota</taxon>
        <taxon>Sphingobacteriia</taxon>
        <taxon>Sphingobacteriales</taxon>
        <taxon>Sphingobacteriaceae</taxon>
        <taxon>Parapedobacter</taxon>
    </lineage>
</organism>
<dbReference type="Gene3D" id="1.25.40.390">
    <property type="match status" value="1"/>
</dbReference>
<dbReference type="InterPro" id="IPR033985">
    <property type="entry name" value="SusD-like_N"/>
</dbReference>
<dbReference type="RefSeq" id="WP_188749045.1">
    <property type="nucleotide sequence ID" value="NZ_BMIK01000003.1"/>
</dbReference>
<evidence type="ECO:0000256" key="5">
    <source>
        <dbReference type="ARBA" id="ARBA00023237"/>
    </source>
</evidence>